<dbReference type="RefSeq" id="WP_186835784.1">
    <property type="nucleotide sequence ID" value="NZ_JACOPD010000001.1"/>
</dbReference>
<feature type="transmembrane region" description="Helical" evidence="5">
    <location>
        <begin position="384"/>
        <end position="402"/>
    </location>
</feature>
<dbReference type="InterPro" id="IPR007016">
    <property type="entry name" value="O-antigen_ligase-rel_domated"/>
</dbReference>
<feature type="transmembrane region" description="Helical" evidence="5">
    <location>
        <begin position="95"/>
        <end position="116"/>
    </location>
</feature>
<evidence type="ECO:0000256" key="1">
    <source>
        <dbReference type="ARBA" id="ARBA00004141"/>
    </source>
</evidence>
<evidence type="ECO:0000256" key="4">
    <source>
        <dbReference type="ARBA" id="ARBA00023136"/>
    </source>
</evidence>
<keyword evidence="3 5" id="KW-1133">Transmembrane helix</keyword>
<dbReference type="EMBL" id="JACOPD010000001">
    <property type="protein sequence ID" value="MBC5679397.1"/>
    <property type="molecule type" value="Genomic_DNA"/>
</dbReference>
<organism evidence="7 8">
    <name type="scientific">Lachnospira hominis</name>
    <name type="common">ex Liu et al. 2021</name>
    <dbReference type="NCBI Taxonomy" id="2763051"/>
    <lineage>
        <taxon>Bacteria</taxon>
        <taxon>Bacillati</taxon>
        <taxon>Bacillota</taxon>
        <taxon>Clostridia</taxon>
        <taxon>Lachnospirales</taxon>
        <taxon>Lachnospiraceae</taxon>
        <taxon>Lachnospira</taxon>
    </lineage>
</organism>
<evidence type="ECO:0000256" key="3">
    <source>
        <dbReference type="ARBA" id="ARBA00022989"/>
    </source>
</evidence>
<keyword evidence="8" id="KW-1185">Reference proteome</keyword>
<comment type="caution">
    <text evidence="7">The sequence shown here is derived from an EMBL/GenBank/DDBJ whole genome shotgun (WGS) entry which is preliminary data.</text>
</comment>
<feature type="transmembrane region" description="Helical" evidence="5">
    <location>
        <begin position="190"/>
        <end position="205"/>
    </location>
</feature>
<feature type="transmembrane region" description="Helical" evidence="5">
    <location>
        <begin position="239"/>
        <end position="264"/>
    </location>
</feature>
<feature type="transmembrane region" description="Helical" evidence="5">
    <location>
        <begin position="360"/>
        <end position="378"/>
    </location>
</feature>
<proteinExistence type="predicted"/>
<feature type="transmembrane region" description="Helical" evidence="5">
    <location>
        <begin position="330"/>
        <end position="348"/>
    </location>
</feature>
<name>A0ABR7FW13_9FIRM</name>
<feature type="transmembrane region" description="Helical" evidence="5">
    <location>
        <begin position="60"/>
        <end position="83"/>
    </location>
</feature>
<evidence type="ECO:0000313" key="8">
    <source>
        <dbReference type="Proteomes" id="UP000628463"/>
    </source>
</evidence>
<evidence type="ECO:0000259" key="6">
    <source>
        <dbReference type="Pfam" id="PF04932"/>
    </source>
</evidence>
<keyword evidence="4 5" id="KW-0472">Membrane</keyword>
<dbReference type="Pfam" id="PF04932">
    <property type="entry name" value="Wzy_C"/>
    <property type="match status" value="1"/>
</dbReference>
<gene>
    <name evidence="7" type="ORF">H8S01_00240</name>
</gene>
<feature type="transmembrane region" description="Helical" evidence="5">
    <location>
        <begin position="30"/>
        <end position="48"/>
    </location>
</feature>
<sequence length="411" mass="48109">MKIKLNVLIYIIITTLNVTFKFNGVTVKPILKYILSLLWIAYTIPYIFKKKKENKIAKIHFKYAIIPLAAMFIYTIFLWITGISRVENIRYVTRLISTVGYLGICILYACISYIVLGKKIIDYTWYSLIISYFFGSICMAFFGSPVDTLRYMFTLKDTVQITKIFEVHDLTFAMGFFLIYFVYFGKKENIKHLYSKIIISILYVIWGYKRIEFAAIAITFILFIFIGRKRKELSFKTTVITGVVLAVSLIYVFLASSGLLSILAEKYNVNFMGRLYTYEFMTRYFEFKPTFMGHGLSYVDKLIEELRTRGTLYKGWMLLSGMHSDTLKKYIELGFIGFIVWTIYVIKIKTIKFKNEFSDKVAAIYLMFTVYSFVLYLTDNVFEYYIFTLIYVIIPLAMSEITDNTIKKAGD</sequence>
<keyword evidence="2 5" id="KW-0812">Transmembrane</keyword>
<protein>
    <submittedName>
        <fullName evidence="7">O-antigen ligase family protein</fullName>
    </submittedName>
</protein>
<feature type="transmembrane region" description="Helical" evidence="5">
    <location>
        <begin position="123"/>
        <end position="144"/>
    </location>
</feature>
<feature type="domain" description="O-antigen ligase-related" evidence="6">
    <location>
        <begin position="198"/>
        <end position="341"/>
    </location>
</feature>
<dbReference type="Proteomes" id="UP000628463">
    <property type="component" value="Unassembled WGS sequence"/>
</dbReference>
<accession>A0ABR7FW13</accession>
<reference evidence="7 8" key="1">
    <citation type="submission" date="2020-08" db="EMBL/GenBank/DDBJ databases">
        <title>Genome public.</title>
        <authorList>
            <person name="Liu C."/>
            <person name="Sun Q."/>
        </authorList>
    </citation>
    <scope>NUCLEOTIDE SEQUENCE [LARGE SCALE GENOMIC DNA]</scope>
    <source>
        <strain evidence="7 8">NSJ-43</strain>
    </source>
</reference>
<comment type="subcellular location">
    <subcellularLocation>
        <location evidence="1">Membrane</location>
        <topology evidence="1">Multi-pass membrane protein</topology>
    </subcellularLocation>
</comment>
<keyword evidence="7" id="KW-0436">Ligase</keyword>
<evidence type="ECO:0000256" key="2">
    <source>
        <dbReference type="ARBA" id="ARBA00022692"/>
    </source>
</evidence>
<feature type="transmembrane region" description="Helical" evidence="5">
    <location>
        <begin position="7"/>
        <end position="24"/>
    </location>
</feature>
<feature type="transmembrane region" description="Helical" evidence="5">
    <location>
        <begin position="211"/>
        <end position="227"/>
    </location>
</feature>
<feature type="transmembrane region" description="Helical" evidence="5">
    <location>
        <begin position="164"/>
        <end position="183"/>
    </location>
</feature>
<dbReference type="GO" id="GO:0016874">
    <property type="term" value="F:ligase activity"/>
    <property type="evidence" value="ECO:0007669"/>
    <property type="project" value="UniProtKB-KW"/>
</dbReference>
<evidence type="ECO:0000256" key="5">
    <source>
        <dbReference type="SAM" id="Phobius"/>
    </source>
</evidence>
<evidence type="ECO:0000313" key="7">
    <source>
        <dbReference type="EMBL" id="MBC5679397.1"/>
    </source>
</evidence>